<evidence type="ECO:0000313" key="12">
    <source>
        <dbReference type="Proteomes" id="UP001374579"/>
    </source>
</evidence>
<dbReference type="SUPFAM" id="SSF53383">
    <property type="entry name" value="PLP-dependent transferases"/>
    <property type="match status" value="1"/>
</dbReference>
<protein>
    <recommendedName>
        <fullName evidence="8">alanine transaminase</fullName>
        <ecNumber evidence="8">2.6.1.2</ecNumber>
    </recommendedName>
</protein>
<name>A0AAN9GB44_9CAEN</name>
<organism evidence="11 12">
    <name type="scientific">Littorina saxatilis</name>
    <dbReference type="NCBI Taxonomy" id="31220"/>
    <lineage>
        <taxon>Eukaryota</taxon>
        <taxon>Metazoa</taxon>
        <taxon>Spiralia</taxon>
        <taxon>Lophotrochozoa</taxon>
        <taxon>Mollusca</taxon>
        <taxon>Gastropoda</taxon>
        <taxon>Caenogastropoda</taxon>
        <taxon>Littorinimorpha</taxon>
        <taxon>Littorinoidea</taxon>
        <taxon>Littorinidae</taxon>
        <taxon>Littorina</taxon>
    </lineage>
</organism>
<accession>A0AAN9GB44</accession>
<comment type="subunit">
    <text evidence="2">Homodimer.</text>
</comment>
<dbReference type="InterPro" id="IPR015424">
    <property type="entry name" value="PyrdxlP-dep_Trfase"/>
</dbReference>
<dbReference type="InterPro" id="IPR015422">
    <property type="entry name" value="PyrdxlP-dep_Trfase_small"/>
</dbReference>
<dbReference type="EC" id="2.6.1.2" evidence="8"/>
<dbReference type="PANTHER" id="PTHR11751">
    <property type="entry name" value="ALANINE AMINOTRANSFERASE"/>
    <property type="match status" value="1"/>
</dbReference>
<gene>
    <name evidence="11" type="ORF">V1264_020040</name>
</gene>
<dbReference type="CDD" id="cd00609">
    <property type="entry name" value="AAT_like"/>
    <property type="match status" value="1"/>
</dbReference>
<dbReference type="Pfam" id="PF00155">
    <property type="entry name" value="Aminotran_1_2"/>
    <property type="match status" value="1"/>
</dbReference>
<dbReference type="Gene3D" id="3.90.1150.10">
    <property type="entry name" value="Aspartate Aminotransferase, domain 1"/>
    <property type="match status" value="1"/>
</dbReference>
<evidence type="ECO:0000256" key="2">
    <source>
        <dbReference type="ARBA" id="ARBA00011738"/>
    </source>
</evidence>
<dbReference type="FunFam" id="1.10.287.1970:FF:000001">
    <property type="entry name" value="Alanine aminotransferase 2"/>
    <property type="match status" value="1"/>
</dbReference>
<dbReference type="PANTHER" id="PTHR11751:SF29">
    <property type="entry name" value="ALANINE TRANSAMINASE"/>
    <property type="match status" value="1"/>
</dbReference>
<evidence type="ECO:0000256" key="1">
    <source>
        <dbReference type="ARBA" id="ARBA00001933"/>
    </source>
</evidence>
<comment type="catalytic activity">
    <reaction evidence="9">
        <text>L-alanine + 2-oxoglutarate = pyruvate + L-glutamate</text>
        <dbReference type="Rhea" id="RHEA:19453"/>
        <dbReference type="ChEBI" id="CHEBI:15361"/>
        <dbReference type="ChEBI" id="CHEBI:16810"/>
        <dbReference type="ChEBI" id="CHEBI:29985"/>
        <dbReference type="ChEBI" id="CHEBI:57972"/>
        <dbReference type="EC" id="2.6.1.2"/>
    </reaction>
</comment>
<dbReference type="Proteomes" id="UP001374579">
    <property type="component" value="Unassembled WGS sequence"/>
</dbReference>
<comment type="cofactor">
    <cofactor evidence="1">
        <name>pyridoxal 5'-phosphate</name>
        <dbReference type="ChEBI" id="CHEBI:597326"/>
    </cofactor>
</comment>
<keyword evidence="12" id="KW-1185">Reference proteome</keyword>
<comment type="similarity">
    <text evidence="7">Belongs to the class-I pyridoxal-phosphate-dependent aminotransferase family. Alanine aminotransferase subfamily.</text>
</comment>
<dbReference type="EMBL" id="JBAMIC010000010">
    <property type="protein sequence ID" value="KAK7101702.1"/>
    <property type="molecule type" value="Genomic_DNA"/>
</dbReference>
<keyword evidence="4" id="KW-0808">Transferase</keyword>
<dbReference type="InterPro" id="IPR015421">
    <property type="entry name" value="PyrdxlP-dep_Trfase_major"/>
</dbReference>
<evidence type="ECO:0000256" key="9">
    <source>
        <dbReference type="ARBA" id="ARBA00047412"/>
    </source>
</evidence>
<feature type="domain" description="Aminotransferase class I/classII large" evidence="10">
    <location>
        <begin position="93"/>
        <end position="473"/>
    </location>
</feature>
<evidence type="ECO:0000259" key="10">
    <source>
        <dbReference type="Pfam" id="PF00155"/>
    </source>
</evidence>
<evidence type="ECO:0000256" key="8">
    <source>
        <dbReference type="ARBA" id="ARBA00026106"/>
    </source>
</evidence>
<sequence>MASNGPVKDKVLTLETLNPCVKVMEYAVRGPIVARAGAIEAELKQGANKPFKRVTKANIGDCHATGQKPITFIRQVLALVTYPDVLMKSPDFPEDAKKRAQRILGACRGNSIGSYTESPGLLAIRENIAKYIKERDGYPCEPIDIAMCTGASDGIKSILTLLLTGKPGTERAGIMIPVPQYPLYSAALAEYNAYPIHYYLNEDNHWGLDVAELKRALNEAKANCKPRAICVINPGNPTGQVLTKDNIQNIIKFAHENKLFILADEVYQHNVYAKGSQFFSFKKVLMEMGTPYNTMELASFMSASKGFMGECGYRGGYTEVINLDPEVKAMYNKSISAKLCPPVSGQAVMDVITNPPQKGEPSFEQFTKEKETVLAQLNEKAKLVTSLFNSIEGITCNEVQGAMYAFPRLHLPAKAVEAAKAAGQTPDSFYCFALLEETGICTVPGSGFGEKPGTYHFRITILPQVEELKEVLGHFKDFHLKFMAQYK</sequence>
<reference evidence="11 12" key="1">
    <citation type="submission" date="2024-02" db="EMBL/GenBank/DDBJ databases">
        <title>Chromosome-scale genome assembly of the rough periwinkle Littorina saxatilis.</title>
        <authorList>
            <person name="De Jode A."/>
            <person name="Faria R."/>
            <person name="Formenti G."/>
            <person name="Sims Y."/>
            <person name="Smith T.P."/>
            <person name="Tracey A."/>
            <person name="Wood J.M.D."/>
            <person name="Zagrodzka Z.B."/>
            <person name="Johannesson K."/>
            <person name="Butlin R.K."/>
            <person name="Leder E.H."/>
        </authorList>
    </citation>
    <scope>NUCLEOTIDE SEQUENCE [LARGE SCALE GENOMIC DNA]</scope>
    <source>
        <strain evidence="11">Snail1</strain>
        <tissue evidence="11">Muscle</tissue>
    </source>
</reference>
<dbReference type="GO" id="GO:0030170">
    <property type="term" value="F:pyridoxal phosphate binding"/>
    <property type="evidence" value="ECO:0007669"/>
    <property type="project" value="InterPro"/>
</dbReference>
<evidence type="ECO:0000256" key="5">
    <source>
        <dbReference type="ARBA" id="ARBA00022898"/>
    </source>
</evidence>
<proteinExistence type="inferred from homology"/>
<evidence type="ECO:0000256" key="6">
    <source>
        <dbReference type="ARBA" id="ARBA00025708"/>
    </source>
</evidence>
<comment type="caution">
    <text evidence="11">The sequence shown here is derived from an EMBL/GenBank/DDBJ whole genome shotgun (WGS) entry which is preliminary data.</text>
</comment>
<dbReference type="Gene3D" id="3.40.640.10">
    <property type="entry name" value="Type I PLP-dependent aspartate aminotransferase-like (Major domain)"/>
    <property type="match status" value="1"/>
</dbReference>
<dbReference type="FunFam" id="3.90.1150.10:FF:000010">
    <property type="entry name" value="Alanine aminotransferase 2"/>
    <property type="match status" value="1"/>
</dbReference>
<dbReference type="GO" id="GO:0004021">
    <property type="term" value="F:L-alanine:2-oxoglutarate aminotransferase activity"/>
    <property type="evidence" value="ECO:0007669"/>
    <property type="project" value="UniProtKB-EC"/>
</dbReference>
<evidence type="ECO:0000256" key="3">
    <source>
        <dbReference type="ARBA" id="ARBA00022576"/>
    </source>
</evidence>
<dbReference type="AlphaFoldDB" id="A0AAN9GB44"/>
<evidence type="ECO:0000256" key="4">
    <source>
        <dbReference type="ARBA" id="ARBA00022679"/>
    </source>
</evidence>
<dbReference type="InterPro" id="IPR045088">
    <property type="entry name" value="ALAT1/2-like"/>
</dbReference>
<comment type="pathway">
    <text evidence="6">Amino-acid degradation; L-alanine degradation via transaminase pathway; pyruvate from L-alanine: step 1/1.</text>
</comment>
<evidence type="ECO:0000256" key="7">
    <source>
        <dbReference type="ARBA" id="ARBA00025785"/>
    </source>
</evidence>
<dbReference type="FunFam" id="3.40.640.10:FF:000012">
    <property type="entry name" value="alanine aminotransferase 2"/>
    <property type="match status" value="1"/>
</dbReference>
<dbReference type="InterPro" id="IPR004839">
    <property type="entry name" value="Aminotransferase_I/II_large"/>
</dbReference>
<evidence type="ECO:0000313" key="11">
    <source>
        <dbReference type="EMBL" id="KAK7101702.1"/>
    </source>
</evidence>
<keyword evidence="5" id="KW-0663">Pyridoxal phosphate</keyword>
<keyword evidence="3" id="KW-0032">Aminotransferase</keyword>
<dbReference type="Gene3D" id="1.10.287.1970">
    <property type="match status" value="1"/>
</dbReference>